<name>A0A366L4M8_9SPHI</name>
<protein>
    <submittedName>
        <fullName evidence="1">Glycosyltransferase</fullName>
    </submittedName>
</protein>
<keyword evidence="2" id="KW-1185">Reference proteome</keyword>
<dbReference type="RefSeq" id="WP_113948409.1">
    <property type="nucleotide sequence ID" value="NZ_QNQU01000006.1"/>
</dbReference>
<dbReference type="EMBL" id="QNQU01000006">
    <property type="protein sequence ID" value="RBQ08740.1"/>
    <property type="molecule type" value="Genomic_DNA"/>
</dbReference>
<proteinExistence type="predicted"/>
<dbReference type="SUPFAM" id="SSF53756">
    <property type="entry name" value="UDP-Glycosyltransferase/glycogen phosphorylase"/>
    <property type="match status" value="1"/>
</dbReference>
<gene>
    <name evidence="1" type="ORF">DRW42_08515</name>
</gene>
<dbReference type="Gene3D" id="3.40.50.2000">
    <property type="entry name" value="Glycogen Phosphorylase B"/>
    <property type="match status" value="1"/>
</dbReference>
<sequence length="414" mass="47582">MTAKKLLIIGFVWPEPTSSAAGTRMIQLVDLFLGKGYQVTFASAASKSDFSYDFSGTTVIEQEIKLNDESFNTFLKELKPDLVLFDRFMVEEQYGWRVQQECPNALRLLDTEDLHCLRSARQQSDKKKQALDLFSDTAKREIASILRCDLSLIISEVEMDILKTRFKIDASLIYYLPFLEKEITPEDIEKWLPYEDRADFVFIGNFLHEPNWNTVQVLKTKIWPTLRKKLPHANLNIYGAYPSQKVLQLNNKSEKFLIKGRAIDAKETIAKHRILLAPIQFGAGVKGKFIDAMQVGTPSVTTSIGAEAMKGDLEWNGIIEDDLDLFVEKAVTLYEDKNTWQIAQQNGVKIINRRYSAKYSEDEFIKEVEKLVSDLNTHRQNNFFGQILNHHTAQSTKYMSLWIEEKNKFGVRGL</sequence>
<dbReference type="Proteomes" id="UP000252081">
    <property type="component" value="Unassembled WGS sequence"/>
</dbReference>
<dbReference type="AlphaFoldDB" id="A0A366L4M8"/>
<dbReference type="OrthoDB" id="9807209at2"/>
<dbReference type="GO" id="GO:0016740">
    <property type="term" value="F:transferase activity"/>
    <property type="evidence" value="ECO:0007669"/>
    <property type="project" value="UniProtKB-KW"/>
</dbReference>
<organism evidence="1 2">
    <name type="scientific">Pedobacter miscanthi</name>
    <dbReference type="NCBI Taxonomy" id="2259170"/>
    <lineage>
        <taxon>Bacteria</taxon>
        <taxon>Pseudomonadati</taxon>
        <taxon>Bacteroidota</taxon>
        <taxon>Sphingobacteriia</taxon>
        <taxon>Sphingobacteriales</taxon>
        <taxon>Sphingobacteriaceae</taxon>
        <taxon>Pedobacter</taxon>
    </lineage>
</organism>
<evidence type="ECO:0000313" key="2">
    <source>
        <dbReference type="Proteomes" id="UP000252081"/>
    </source>
</evidence>
<accession>A0A366L4M8</accession>
<reference evidence="1 2" key="1">
    <citation type="submission" date="2018-07" db="EMBL/GenBank/DDBJ databases">
        <title>A draft genome of a endophytic bacteria, a new species of Pedobacter.</title>
        <authorList>
            <person name="Zhang Z.D."/>
            <person name="Chen Z.J."/>
        </authorList>
    </citation>
    <scope>NUCLEOTIDE SEQUENCE [LARGE SCALE GENOMIC DNA]</scope>
    <source>
        <strain evidence="1 2">RS10</strain>
    </source>
</reference>
<comment type="caution">
    <text evidence="1">The sequence shown here is derived from an EMBL/GenBank/DDBJ whole genome shotgun (WGS) entry which is preliminary data.</text>
</comment>
<dbReference type="Pfam" id="PF13692">
    <property type="entry name" value="Glyco_trans_1_4"/>
    <property type="match status" value="1"/>
</dbReference>
<evidence type="ECO:0000313" key="1">
    <source>
        <dbReference type="EMBL" id="RBQ08740.1"/>
    </source>
</evidence>
<keyword evidence="1" id="KW-0808">Transferase</keyword>